<feature type="compositionally biased region" description="Polar residues" evidence="1">
    <location>
        <begin position="209"/>
        <end position="218"/>
    </location>
</feature>
<sequence length="350" mass="38433">MTPSTRSATVSTEQSALGDVYRREIADQARLAHKPTHSRTREPYQTRIRDKWWSGGFPQCDKRNHIGRIMETELGLQLHGDARCEQCKKQDLECWIYSPVAKRQVHYPGGQCARCRSSFKACTVYEHSQHGKRRKKAKARSPLRERPVNVQRPLAPAPPHTETSRDEQGNGTAEEVAVLKQEDVEVVELESDSDDNTNTQPKAEGRSWSIGSRDNSMATDRVTGIPISGNSDGWHDNLVVAADDNQHDDVTYGIASTQQGDEIHLPSPDREDSASRSIHELENEDTPSHCNSIDGSTLRSINTMDDDHETAAAAAAAAVAALGGPAAQPSVYGAVYAATISGLRQSRNTS</sequence>
<dbReference type="EMBL" id="JBBWRZ010000012">
    <property type="protein sequence ID" value="KAK8224952.1"/>
    <property type="molecule type" value="Genomic_DNA"/>
</dbReference>
<name>A0ABR1YCR5_9PEZI</name>
<reference evidence="2 3" key="1">
    <citation type="submission" date="2024-04" db="EMBL/GenBank/DDBJ databases">
        <title>Phyllosticta paracitricarpa is synonymous to the EU quarantine fungus P. citricarpa based on phylogenomic analyses.</title>
        <authorList>
            <consortium name="Lawrence Berkeley National Laboratory"/>
            <person name="Van Ingen-Buijs V.A."/>
            <person name="Van Westerhoven A.C."/>
            <person name="Haridas S."/>
            <person name="Skiadas P."/>
            <person name="Martin F."/>
            <person name="Groenewald J.Z."/>
            <person name="Crous P.W."/>
            <person name="Seidl M.F."/>
        </authorList>
    </citation>
    <scope>NUCLEOTIDE SEQUENCE [LARGE SCALE GENOMIC DNA]</scope>
    <source>
        <strain evidence="2 3">CBS 123374</strain>
    </source>
</reference>
<dbReference type="Proteomes" id="UP001492380">
    <property type="component" value="Unassembled WGS sequence"/>
</dbReference>
<gene>
    <name evidence="2" type="ORF">HDK90DRAFT_498464</name>
</gene>
<keyword evidence="3" id="KW-1185">Reference proteome</keyword>
<feature type="compositionally biased region" description="Basic and acidic residues" evidence="1">
    <location>
        <begin position="261"/>
        <end position="276"/>
    </location>
</feature>
<feature type="region of interest" description="Disordered" evidence="1">
    <location>
        <begin position="188"/>
        <end position="233"/>
    </location>
</feature>
<evidence type="ECO:0000313" key="2">
    <source>
        <dbReference type="EMBL" id="KAK8224952.1"/>
    </source>
</evidence>
<evidence type="ECO:0008006" key="4">
    <source>
        <dbReference type="Google" id="ProtNLM"/>
    </source>
</evidence>
<protein>
    <recommendedName>
        <fullName evidence="4">Zn(2)-C6 fungal-type domain-containing protein</fullName>
    </recommendedName>
</protein>
<evidence type="ECO:0000313" key="3">
    <source>
        <dbReference type="Proteomes" id="UP001492380"/>
    </source>
</evidence>
<accession>A0ABR1YCR5</accession>
<organism evidence="2 3">
    <name type="scientific">Phyllosticta capitalensis</name>
    <dbReference type="NCBI Taxonomy" id="121624"/>
    <lineage>
        <taxon>Eukaryota</taxon>
        <taxon>Fungi</taxon>
        <taxon>Dikarya</taxon>
        <taxon>Ascomycota</taxon>
        <taxon>Pezizomycotina</taxon>
        <taxon>Dothideomycetes</taxon>
        <taxon>Dothideomycetes incertae sedis</taxon>
        <taxon>Botryosphaeriales</taxon>
        <taxon>Phyllostictaceae</taxon>
        <taxon>Phyllosticta</taxon>
    </lineage>
</organism>
<feature type="region of interest" description="Disordered" evidence="1">
    <location>
        <begin position="127"/>
        <end position="172"/>
    </location>
</feature>
<proteinExistence type="predicted"/>
<feature type="region of interest" description="Disordered" evidence="1">
    <location>
        <begin position="257"/>
        <end position="276"/>
    </location>
</feature>
<feature type="compositionally biased region" description="Basic residues" evidence="1">
    <location>
        <begin position="130"/>
        <end position="141"/>
    </location>
</feature>
<evidence type="ECO:0000256" key="1">
    <source>
        <dbReference type="SAM" id="MobiDB-lite"/>
    </source>
</evidence>
<comment type="caution">
    <text evidence="2">The sequence shown here is derived from an EMBL/GenBank/DDBJ whole genome shotgun (WGS) entry which is preliminary data.</text>
</comment>